<name>A0A8B8L4S9_ABRPR</name>
<organism evidence="1 2">
    <name type="scientific">Abrus precatorius</name>
    <name type="common">Indian licorice</name>
    <name type="synonym">Glycine abrus</name>
    <dbReference type="NCBI Taxonomy" id="3816"/>
    <lineage>
        <taxon>Eukaryota</taxon>
        <taxon>Viridiplantae</taxon>
        <taxon>Streptophyta</taxon>
        <taxon>Embryophyta</taxon>
        <taxon>Tracheophyta</taxon>
        <taxon>Spermatophyta</taxon>
        <taxon>Magnoliopsida</taxon>
        <taxon>eudicotyledons</taxon>
        <taxon>Gunneridae</taxon>
        <taxon>Pentapetalae</taxon>
        <taxon>rosids</taxon>
        <taxon>fabids</taxon>
        <taxon>Fabales</taxon>
        <taxon>Fabaceae</taxon>
        <taxon>Papilionoideae</taxon>
        <taxon>50 kb inversion clade</taxon>
        <taxon>NPAAA clade</taxon>
        <taxon>indigoferoid/millettioid clade</taxon>
        <taxon>Abreae</taxon>
        <taxon>Abrus</taxon>
    </lineage>
</organism>
<keyword evidence="1" id="KW-1185">Reference proteome</keyword>
<dbReference type="RefSeq" id="XP_027351200.1">
    <property type="nucleotide sequence ID" value="XM_027495399.1"/>
</dbReference>
<evidence type="ECO:0000313" key="1">
    <source>
        <dbReference type="Proteomes" id="UP000694853"/>
    </source>
</evidence>
<dbReference type="Proteomes" id="UP000694853">
    <property type="component" value="Unplaced"/>
</dbReference>
<proteinExistence type="predicted"/>
<dbReference type="AlphaFoldDB" id="A0A8B8L4S9"/>
<dbReference type="GeneID" id="113862309"/>
<reference evidence="1" key="1">
    <citation type="journal article" date="2019" name="Toxins">
        <title>Detection of Abrin-Like and Prepropulchellin-Like Toxin Genes and Transcripts Using Whole Genome Sequencing and Full-Length Transcript Sequencing of Abrus precatorius.</title>
        <authorList>
            <person name="Hovde B.T."/>
            <person name="Daligault H.E."/>
            <person name="Hanschen E.R."/>
            <person name="Kunde Y.A."/>
            <person name="Johnson M.B."/>
            <person name="Starkenburg S.R."/>
            <person name="Johnson S.L."/>
        </authorList>
    </citation>
    <scope>NUCLEOTIDE SEQUENCE [LARGE SCALE GENOMIC DNA]</scope>
</reference>
<gene>
    <name evidence="2" type="primary">LOC113862309</name>
</gene>
<dbReference type="PANTHER" id="PTHR35046:SF9">
    <property type="entry name" value="RNA-DIRECTED DNA POLYMERASE"/>
    <property type="match status" value="1"/>
</dbReference>
<dbReference type="InterPro" id="IPR012337">
    <property type="entry name" value="RNaseH-like_sf"/>
</dbReference>
<dbReference type="SUPFAM" id="SSF53098">
    <property type="entry name" value="Ribonuclease H-like"/>
    <property type="match status" value="1"/>
</dbReference>
<dbReference type="GO" id="GO:0003676">
    <property type="term" value="F:nucleic acid binding"/>
    <property type="evidence" value="ECO:0007669"/>
    <property type="project" value="InterPro"/>
</dbReference>
<accession>A0A8B8L4S9</accession>
<evidence type="ECO:0000313" key="2">
    <source>
        <dbReference type="RefSeq" id="XP_027351200.1"/>
    </source>
</evidence>
<dbReference type="Gene3D" id="3.30.420.10">
    <property type="entry name" value="Ribonuclease H-like superfamily/Ribonuclease H"/>
    <property type="match status" value="1"/>
</dbReference>
<dbReference type="InterPro" id="IPR036397">
    <property type="entry name" value="RNaseH_sf"/>
</dbReference>
<dbReference type="KEGG" id="aprc:113862309"/>
<dbReference type="OrthoDB" id="1430837at2759"/>
<dbReference type="PANTHER" id="PTHR35046">
    <property type="entry name" value="ZINC KNUCKLE (CCHC-TYPE) FAMILY PROTEIN"/>
    <property type="match status" value="1"/>
</dbReference>
<sequence length="253" mass="29391">MKRDVTEYVARCLTCQKAKTRNNHDAIWMIVDWLTKAAYFLQINMKYKLERLANLYVQKIVRLHGVSISVVSDRDLRFTSRFWESLQRELGTKLRLSSAYHPQTDSQTDIITMLVLGWRHLRLCMGRGAELRCVGMKLGKWFCVSPVTGVGRALKSQKLSLKFIGPFEQYVSDPSHVIDLDSVQVREDLSYDMHPVRKVDLCVKQLRGKEISLVKVLSMWQWRLLITATANITFFYHDSHHVFMSYNDGAMSL</sequence>
<protein>
    <submittedName>
        <fullName evidence="2">Uncharacterized protein LOC113862309</fullName>
    </submittedName>
</protein>
<reference evidence="2" key="2">
    <citation type="submission" date="2025-08" db="UniProtKB">
        <authorList>
            <consortium name="RefSeq"/>
        </authorList>
    </citation>
    <scope>IDENTIFICATION</scope>
    <source>
        <tissue evidence="2">Young leaves</tissue>
    </source>
</reference>